<comment type="similarity">
    <text evidence="1">Belongs to the NodU/CmcH family.</text>
</comment>
<dbReference type="InterPro" id="IPR003696">
    <property type="entry name" value="Carbtransf_dom"/>
</dbReference>
<evidence type="ECO:0000313" key="4">
    <source>
        <dbReference type="EMBL" id="SVC62181.1"/>
    </source>
</evidence>
<dbReference type="Pfam" id="PF16861">
    <property type="entry name" value="Carbam_trans_C"/>
    <property type="match status" value="1"/>
</dbReference>
<protein>
    <recommendedName>
        <fullName evidence="5">Carbamoyltransferase C-terminal domain-containing protein</fullName>
    </recommendedName>
</protein>
<sequence length="337" mass="38397">IACTECAKSLWCCSRGSSRFLGPNPEDPLEQHHKDLAHSVQAMYEEAFFHLLKHCHQKYHEECLSLAGGCAMNSVANGKVYLRSPFSKVYVQAAAGDAGGAIGSAMVVWNKISKERPSPMHHAYLGPKFGDGEIKELLHEHQSKLEEQHCSVRFIEDDQKLCDFTAKQIAEGFVVGWFQGCMEWGPRALGNRSILCDPRRKDMKDILNHKIKRREPFRPFAPSILREAVAEWFELDDDVPFMMQVFPIRKDQRSQIPAVTHVDGSGRLQTVHQETNPRYYQLIRSFEELTNVPLVLNTSFNENEPIVCKPMEALDCFLRTKMDVLVMGNHMIQRPNG</sequence>
<evidence type="ECO:0008006" key="5">
    <source>
        <dbReference type="Google" id="ProtNLM"/>
    </source>
</evidence>
<dbReference type="InterPro" id="IPR031730">
    <property type="entry name" value="Carbam_trans_C"/>
</dbReference>
<organism evidence="4">
    <name type="scientific">marine metagenome</name>
    <dbReference type="NCBI Taxonomy" id="408172"/>
    <lineage>
        <taxon>unclassified sequences</taxon>
        <taxon>metagenomes</taxon>
        <taxon>ecological metagenomes</taxon>
    </lineage>
</organism>
<dbReference type="AlphaFoldDB" id="A0A382NRI9"/>
<feature type="domain" description="Carbamoyltransferase C-terminal" evidence="3">
    <location>
        <begin position="166"/>
        <end position="334"/>
    </location>
</feature>
<dbReference type="Gene3D" id="3.30.420.40">
    <property type="match status" value="1"/>
</dbReference>
<proteinExistence type="inferred from homology"/>
<dbReference type="PANTHER" id="PTHR34847:SF1">
    <property type="entry name" value="NODULATION PROTEIN U"/>
    <property type="match status" value="1"/>
</dbReference>
<dbReference type="Gene3D" id="3.90.870.20">
    <property type="entry name" value="Carbamoyltransferase, C-terminal domain"/>
    <property type="match status" value="1"/>
</dbReference>
<evidence type="ECO:0000256" key="1">
    <source>
        <dbReference type="ARBA" id="ARBA00006129"/>
    </source>
</evidence>
<gene>
    <name evidence="4" type="ORF">METZ01_LOCUS315035</name>
</gene>
<feature type="domain" description="Carbamoyltransferase" evidence="2">
    <location>
        <begin position="31"/>
        <end position="106"/>
    </location>
</feature>
<dbReference type="Pfam" id="PF02543">
    <property type="entry name" value="Carbam_trans_N"/>
    <property type="match status" value="1"/>
</dbReference>
<dbReference type="GO" id="GO:0003824">
    <property type="term" value="F:catalytic activity"/>
    <property type="evidence" value="ECO:0007669"/>
    <property type="project" value="InterPro"/>
</dbReference>
<evidence type="ECO:0000259" key="2">
    <source>
        <dbReference type="Pfam" id="PF02543"/>
    </source>
</evidence>
<accession>A0A382NRI9</accession>
<evidence type="ECO:0000259" key="3">
    <source>
        <dbReference type="Pfam" id="PF16861"/>
    </source>
</evidence>
<reference evidence="4" key="1">
    <citation type="submission" date="2018-05" db="EMBL/GenBank/DDBJ databases">
        <authorList>
            <person name="Lanie J.A."/>
            <person name="Ng W.-L."/>
            <person name="Kazmierczak K.M."/>
            <person name="Andrzejewski T.M."/>
            <person name="Davidsen T.M."/>
            <person name="Wayne K.J."/>
            <person name="Tettelin H."/>
            <person name="Glass J.I."/>
            <person name="Rusch D."/>
            <person name="Podicherti R."/>
            <person name="Tsui H.-C.T."/>
            <person name="Winkler M.E."/>
        </authorList>
    </citation>
    <scope>NUCLEOTIDE SEQUENCE</scope>
</reference>
<dbReference type="EMBL" id="UINC01101402">
    <property type="protein sequence ID" value="SVC62181.1"/>
    <property type="molecule type" value="Genomic_DNA"/>
</dbReference>
<dbReference type="PANTHER" id="PTHR34847">
    <property type="entry name" value="NODULATION PROTEIN U"/>
    <property type="match status" value="1"/>
</dbReference>
<dbReference type="InterPro" id="IPR051338">
    <property type="entry name" value="NodU/CmcH_Carbamoyltrnsfr"/>
</dbReference>
<dbReference type="InterPro" id="IPR038152">
    <property type="entry name" value="Carbam_trans_C_sf"/>
</dbReference>
<name>A0A382NRI9_9ZZZZ</name>
<feature type="non-terminal residue" evidence="4">
    <location>
        <position position="1"/>
    </location>
</feature>